<dbReference type="Proteomes" id="UP000054877">
    <property type="component" value="Unassembled WGS sequence"/>
</dbReference>
<evidence type="ECO:0000313" key="2">
    <source>
        <dbReference type="EMBL" id="KTD62697.1"/>
    </source>
</evidence>
<protein>
    <recommendedName>
        <fullName evidence="4">Steroid 5-alpha reductase C-terminal domain-containing protein</fullName>
    </recommendedName>
</protein>
<keyword evidence="3" id="KW-1185">Reference proteome</keyword>
<sequence>MIILLVAGFIVLHMSVFWVWYRIAHNPSVVDIGWASGLTFSGLIYLTSQTISLRSIILSLILILWGMRLGFYLWFTRIRHGKVDKRYQSLSDDWKIAKPLGFFLNFHLQGVLILIVSLPWLFASKAATSTPDRLDWLAFTLALFSIAMETLADYQLHRFKKIHINQVCNQGLWSLCRHPNYFFDWLTWCAFVLFALAHPVGWLAIISPLTLYWIMTQVTGPMTEKGSIKSKGELYLQYQKNTPMFFPKFLIPPFF</sequence>
<comment type="caution">
    <text evidence="2">The sequence shown here is derived from an EMBL/GenBank/DDBJ whole genome shotgun (WGS) entry which is preliminary data.</text>
</comment>
<keyword evidence="1" id="KW-0812">Transmembrane</keyword>
<dbReference type="InterPro" id="IPR010721">
    <property type="entry name" value="UstE-like"/>
</dbReference>
<feature type="transmembrane region" description="Helical" evidence="1">
    <location>
        <begin position="96"/>
        <end position="122"/>
    </location>
</feature>
<gene>
    <name evidence="2" type="ORF">Lspi_1718</name>
</gene>
<dbReference type="OrthoDB" id="9779233at2"/>
<dbReference type="RefSeq" id="WP_058483644.1">
    <property type="nucleotide sequence ID" value="NZ_CAAAII010000016.1"/>
</dbReference>
<dbReference type="Pfam" id="PF06966">
    <property type="entry name" value="DUF1295"/>
    <property type="match status" value="1"/>
</dbReference>
<dbReference type="PANTHER" id="PTHR32251:SF17">
    <property type="entry name" value="STEROID 5-ALPHA REDUCTASE C-TERMINAL DOMAIN-CONTAINING PROTEIN"/>
    <property type="match status" value="1"/>
</dbReference>
<dbReference type="PANTHER" id="PTHR32251">
    <property type="entry name" value="3-OXO-5-ALPHA-STEROID 4-DEHYDROGENASE"/>
    <property type="match status" value="1"/>
</dbReference>
<organism evidence="2 3">
    <name type="scientific">Legionella spiritensis</name>
    <dbReference type="NCBI Taxonomy" id="452"/>
    <lineage>
        <taxon>Bacteria</taxon>
        <taxon>Pseudomonadati</taxon>
        <taxon>Pseudomonadota</taxon>
        <taxon>Gammaproteobacteria</taxon>
        <taxon>Legionellales</taxon>
        <taxon>Legionellaceae</taxon>
        <taxon>Legionella</taxon>
    </lineage>
</organism>
<feature type="transmembrane region" description="Helical" evidence="1">
    <location>
        <begin position="6"/>
        <end position="21"/>
    </location>
</feature>
<keyword evidence="1" id="KW-1133">Transmembrane helix</keyword>
<dbReference type="STRING" id="452.Lspi_1718"/>
<name>A0A0W0Z0P2_LEGSP</name>
<feature type="transmembrane region" description="Helical" evidence="1">
    <location>
        <begin position="53"/>
        <end position="75"/>
    </location>
</feature>
<dbReference type="EMBL" id="LNYX01000027">
    <property type="protein sequence ID" value="KTD62697.1"/>
    <property type="molecule type" value="Genomic_DNA"/>
</dbReference>
<dbReference type="Gene3D" id="1.20.120.1630">
    <property type="match status" value="1"/>
</dbReference>
<evidence type="ECO:0008006" key="4">
    <source>
        <dbReference type="Google" id="ProtNLM"/>
    </source>
</evidence>
<dbReference type="PATRIC" id="fig|452.5.peg.1892"/>
<accession>A0A0W0Z0P2</accession>
<feature type="transmembrane region" description="Helical" evidence="1">
    <location>
        <begin position="185"/>
        <end position="215"/>
    </location>
</feature>
<dbReference type="AlphaFoldDB" id="A0A0W0Z0P2"/>
<evidence type="ECO:0000256" key="1">
    <source>
        <dbReference type="SAM" id="Phobius"/>
    </source>
</evidence>
<proteinExistence type="predicted"/>
<keyword evidence="1" id="KW-0472">Membrane</keyword>
<dbReference type="GO" id="GO:0016020">
    <property type="term" value="C:membrane"/>
    <property type="evidence" value="ECO:0007669"/>
    <property type="project" value="TreeGrafter"/>
</dbReference>
<reference evidence="2 3" key="1">
    <citation type="submission" date="2015-11" db="EMBL/GenBank/DDBJ databases">
        <title>Genomic analysis of 38 Legionella species identifies large and diverse effector repertoires.</title>
        <authorList>
            <person name="Burstein D."/>
            <person name="Amaro F."/>
            <person name="Zusman T."/>
            <person name="Lifshitz Z."/>
            <person name="Cohen O."/>
            <person name="Gilbert J.A."/>
            <person name="Pupko T."/>
            <person name="Shuman H.A."/>
            <person name="Segal G."/>
        </authorList>
    </citation>
    <scope>NUCLEOTIDE SEQUENCE [LARGE SCALE GENOMIC DNA]</scope>
    <source>
        <strain evidence="2 3">Mt.St.Helens-9</strain>
    </source>
</reference>
<evidence type="ECO:0000313" key="3">
    <source>
        <dbReference type="Proteomes" id="UP000054877"/>
    </source>
</evidence>